<dbReference type="SUPFAM" id="SSF55961">
    <property type="entry name" value="Bet v1-like"/>
    <property type="match status" value="1"/>
</dbReference>
<dbReference type="InterPro" id="IPR051603">
    <property type="entry name" value="Zinc-ADH_QOR/CCCR"/>
</dbReference>
<dbReference type="CDD" id="cd07812">
    <property type="entry name" value="SRPBCC"/>
    <property type="match status" value="1"/>
</dbReference>
<dbReference type="InterPro" id="IPR020843">
    <property type="entry name" value="ER"/>
</dbReference>
<dbReference type="InterPro" id="IPR019587">
    <property type="entry name" value="Polyketide_cyclase/dehydratase"/>
</dbReference>
<proteinExistence type="predicted"/>
<name>A0ABU2MA07_9ACTN</name>
<dbReference type="InterPro" id="IPR013149">
    <property type="entry name" value="ADH-like_C"/>
</dbReference>
<evidence type="ECO:0000256" key="1">
    <source>
        <dbReference type="ARBA" id="ARBA00022857"/>
    </source>
</evidence>
<dbReference type="InterPro" id="IPR011032">
    <property type="entry name" value="GroES-like_sf"/>
</dbReference>
<reference evidence="4" key="1">
    <citation type="submission" date="2023-07" db="EMBL/GenBank/DDBJ databases">
        <title>30 novel species of actinomycetes from the DSMZ collection.</title>
        <authorList>
            <person name="Nouioui I."/>
        </authorList>
    </citation>
    <scope>NUCLEOTIDE SEQUENCE [LARGE SCALE GENOMIC DNA]</scope>
    <source>
        <strain evidence="4">DSM 44743</strain>
    </source>
</reference>
<dbReference type="SMART" id="SM00829">
    <property type="entry name" value="PKS_ER"/>
    <property type="match status" value="1"/>
</dbReference>
<evidence type="ECO:0000259" key="2">
    <source>
        <dbReference type="SMART" id="SM00829"/>
    </source>
</evidence>
<dbReference type="InterPro" id="IPR013154">
    <property type="entry name" value="ADH-like_N"/>
</dbReference>
<comment type="caution">
    <text evidence="3">The sequence shown here is derived from an EMBL/GenBank/DDBJ whole genome shotgun (WGS) entry which is preliminary data.</text>
</comment>
<accession>A0ABU2MA07</accession>
<dbReference type="Pfam" id="PF08240">
    <property type="entry name" value="ADH_N"/>
    <property type="match status" value="1"/>
</dbReference>
<keyword evidence="4" id="KW-1185">Reference proteome</keyword>
<dbReference type="Gene3D" id="3.40.50.720">
    <property type="entry name" value="NAD(P)-binding Rossmann-like Domain"/>
    <property type="match status" value="1"/>
</dbReference>
<dbReference type="RefSeq" id="WP_311512153.1">
    <property type="nucleotide sequence ID" value="NZ_JAVREP010000008.1"/>
</dbReference>
<dbReference type="EMBL" id="JAVREP010000008">
    <property type="protein sequence ID" value="MDT0329508.1"/>
    <property type="molecule type" value="Genomic_DNA"/>
</dbReference>
<evidence type="ECO:0000313" key="3">
    <source>
        <dbReference type="EMBL" id="MDT0329508.1"/>
    </source>
</evidence>
<keyword evidence="1" id="KW-0521">NADP</keyword>
<evidence type="ECO:0000313" key="4">
    <source>
        <dbReference type="Proteomes" id="UP001183390"/>
    </source>
</evidence>
<feature type="domain" description="Enoyl reductase (ER)" evidence="2">
    <location>
        <begin position="10"/>
        <end position="322"/>
    </location>
</feature>
<dbReference type="InterPro" id="IPR036291">
    <property type="entry name" value="NAD(P)-bd_dom_sf"/>
</dbReference>
<dbReference type="SUPFAM" id="SSF51735">
    <property type="entry name" value="NAD(P)-binding Rossmann-fold domains"/>
    <property type="match status" value="1"/>
</dbReference>
<dbReference type="Gene3D" id="3.30.530.20">
    <property type="match status" value="1"/>
</dbReference>
<sequence length="535" mass="57385">MYAAYIDRLGGPELIRYGPLPDPEPEPGEILVEVDFATVNHVDTFVRSGAWRTPLTFPFVVGRDLVGTVVRAAPDVSDRFAPGERVWSLSMGYDGRQGAAAERVAVPADRLYRVPEGADPAELVALAHPAATAHLALSTHGRLRAGESVVVVGAGGNVGGALVAMASHAGARVTAVASPTDADHCRASGAHAVLDRRDPDLYERIARLHPDGVDLHVDAAGRNEVEPALAGLARRGRLVLLAGMRSRPVLPVGSLYLLDRSVLGFAISQATVDELAEAAARVGRLAADGVLRPRRCDLVSLEHTGRAHRAVEGGLARGRRIVIAVGRGPDHGTNLTNSAPMLGATSPGLANLPTMSASIIDTTPLFELRASLPVSASPEQVYEVVSDLPRSSEWSPECRGGEWISGEPRRVGSVFRGENLRADDVVGWAPLIRGVWHTEARVTAADPGRTFRWMMLSHAGADQESVWGFDIEPTDDGGSVLVHHFRMNRATAGIHTITANLDEEERKRFITEWTAKLEQDLDVTLARIKRVIEES</sequence>
<dbReference type="InterPro" id="IPR023393">
    <property type="entry name" value="START-like_dom_sf"/>
</dbReference>
<gene>
    <name evidence="3" type="ORF">RM479_13900</name>
</gene>
<dbReference type="PANTHER" id="PTHR44154:SF1">
    <property type="entry name" value="QUINONE OXIDOREDUCTASE"/>
    <property type="match status" value="1"/>
</dbReference>
<dbReference type="Pfam" id="PF10604">
    <property type="entry name" value="Polyketide_cyc2"/>
    <property type="match status" value="1"/>
</dbReference>
<dbReference type="Pfam" id="PF00107">
    <property type="entry name" value="ADH_zinc_N"/>
    <property type="match status" value="1"/>
</dbReference>
<dbReference type="Gene3D" id="3.90.180.10">
    <property type="entry name" value="Medium-chain alcohol dehydrogenases, catalytic domain"/>
    <property type="match status" value="1"/>
</dbReference>
<dbReference type="Proteomes" id="UP001183390">
    <property type="component" value="Unassembled WGS sequence"/>
</dbReference>
<protein>
    <submittedName>
        <fullName evidence="3">Zinc-binding dehydrogenase</fullName>
    </submittedName>
</protein>
<organism evidence="3 4">
    <name type="scientific">Nocardiopsis lambiniae</name>
    <dbReference type="NCBI Taxonomy" id="3075539"/>
    <lineage>
        <taxon>Bacteria</taxon>
        <taxon>Bacillati</taxon>
        <taxon>Actinomycetota</taxon>
        <taxon>Actinomycetes</taxon>
        <taxon>Streptosporangiales</taxon>
        <taxon>Nocardiopsidaceae</taxon>
        <taxon>Nocardiopsis</taxon>
    </lineage>
</organism>
<dbReference type="CDD" id="cd08253">
    <property type="entry name" value="zeta_crystallin"/>
    <property type="match status" value="1"/>
</dbReference>
<dbReference type="PANTHER" id="PTHR44154">
    <property type="entry name" value="QUINONE OXIDOREDUCTASE"/>
    <property type="match status" value="1"/>
</dbReference>
<dbReference type="SUPFAM" id="SSF50129">
    <property type="entry name" value="GroES-like"/>
    <property type="match status" value="1"/>
</dbReference>